<dbReference type="EMBL" id="KZ613973">
    <property type="protein sequence ID" value="PMD29614.1"/>
    <property type="molecule type" value="Genomic_DNA"/>
</dbReference>
<dbReference type="PANTHER" id="PTHR42069">
    <property type="entry name" value="HYPHAL ANASTAMOSIS-8 PROTEIN"/>
    <property type="match status" value="1"/>
</dbReference>
<keyword evidence="5" id="KW-1185">Reference proteome</keyword>
<protein>
    <submittedName>
        <fullName evidence="4">Uncharacterized protein</fullName>
    </submittedName>
</protein>
<keyword evidence="2" id="KW-0472">Membrane</keyword>
<feature type="transmembrane region" description="Helical" evidence="2">
    <location>
        <begin position="104"/>
        <end position="124"/>
    </location>
</feature>
<evidence type="ECO:0000313" key="5">
    <source>
        <dbReference type="Proteomes" id="UP000235786"/>
    </source>
</evidence>
<organism evidence="4 5">
    <name type="scientific">Hyaloscypha variabilis (strain UAMH 11265 / GT02V1 / F)</name>
    <name type="common">Meliniomyces variabilis</name>
    <dbReference type="NCBI Taxonomy" id="1149755"/>
    <lineage>
        <taxon>Eukaryota</taxon>
        <taxon>Fungi</taxon>
        <taxon>Dikarya</taxon>
        <taxon>Ascomycota</taxon>
        <taxon>Pezizomycotina</taxon>
        <taxon>Leotiomycetes</taxon>
        <taxon>Helotiales</taxon>
        <taxon>Hyaloscyphaceae</taxon>
        <taxon>Hyaloscypha</taxon>
        <taxon>Hyaloscypha variabilis</taxon>
    </lineage>
</organism>
<evidence type="ECO:0000313" key="4">
    <source>
        <dbReference type="EMBL" id="PMD37118.1"/>
    </source>
</evidence>
<evidence type="ECO:0000256" key="2">
    <source>
        <dbReference type="SAM" id="Phobius"/>
    </source>
</evidence>
<dbReference type="OrthoDB" id="5371583at2759"/>
<reference evidence="4 5" key="1">
    <citation type="submission" date="2016-04" db="EMBL/GenBank/DDBJ databases">
        <title>A degradative enzymes factory behind the ericoid mycorrhizal symbiosis.</title>
        <authorList>
            <consortium name="DOE Joint Genome Institute"/>
            <person name="Martino E."/>
            <person name="Morin E."/>
            <person name="Grelet G."/>
            <person name="Kuo A."/>
            <person name="Kohler A."/>
            <person name="Daghino S."/>
            <person name="Barry K."/>
            <person name="Choi C."/>
            <person name="Cichocki N."/>
            <person name="Clum A."/>
            <person name="Copeland A."/>
            <person name="Hainaut M."/>
            <person name="Haridas S."/>
            <person name="Labutti K."/>
            <person name="Lindquist E."/>
            <person name="Lipzen A."/>
            <person name="Khouja H.-R."/>
            <person name="Murat C."/>
            <person name="Ohm R."/>
            <person name="Olson A."/>
            <person name="Spatafora J."/>
            <person name="Veneault-Fourrey C."/>
            <person name="Henrissat B."/>
            <person name="Grigoriev I."/>
            <person name="Martin F."/>
            <person name="Perotto S."/>
        </authorList>
    </citation>
    <scope>NUCLEOTIDE SEQUENCE [LARGE SCALE GENOMIC DNA]</scope>
    <source>
        <strain evidence="4 5">F</strain>
    </source>
</reference>
<name>A0A2J6RF36_HYAVF</name>
<feature type="compositionally biased region" description="Polar residues" evidence="1">
    <location>
        <begin position="40"/>
        <end position="51"/>
    </location>
</feature>
<dbReference type="PANTHER" id="PTHR42069:SF1">
    <property type="entry name" value="MARVEL DOMAIN-CONTAINING PROTEIN"/>
    <property type="match status" value="1"/>
</dbReference>
<feature type="compositionally biased region" description="Basic and acidic residues" evidence="1">
    <location>
        <begin position="1"/>
        <end position="10"/>
    </location>
</feature>
<evidence type="ECO:0000256" key="1">
    <source>
        <dbReference type="SAM" id="MobiDB-lite"/>
    </source>
</evidence>
<dbReference type="EMBL" id="KZ613949">
    <property type="protein sequence ID" value="PMD37118.1"/>
    <property type="molecule type" value="Genomic_DNA"/>
</dbReference>
<dbReference type="AlphaFoldDB" id="A0A2J6RF36"/>
<accession>A0A2J6RF36</accession>
<proteinExistence type="predicted"/>
<feature type="compositionally biased region" description="Basic and acidic residues" evidence="1">
    <location>
        <begin position="20"/>
        <end position="39"/>
    </location>
</feature>
<feature type="region of interest" description="Disordered" evidence="1">
    <location>
        <begin position="1"/>
        <end position="90"/>
    </location>
</feature>
<dbReference type="Proteomes" id="UP000235786">
    <property type="component" value="Unassembled WGS sequence"/>
</dbReference>
<dbReference type="STRING" id="1149755.A0A2J6RF36"/>
<evidence type="ECO:0000313" key="3">
    <source>
        <dbReference type="EMBL" id="PMD29614.1"/>
    </source>
</evidence>
<feature type="compositionally biased region" description="Basic and acidic residues" evidence="1">
    <location>
        <begin position="77"/>
        <end position="90"/>
    </location>
</feature>
<sequence>MSLADLKDEGAPISSISPVSDDKDIDLHGVPNKKDESKPQDPSVTPSTPQSPLADHKTLSSASSSPLKKTFTGNSGDQEKQSDEPQKKKGLEQKKRILDIAQRTTSLLLSIIILAVMSHAYIVFRANKDVTHDGTRIYPTFMQLWPTYMMITAGAITVVLNLATLIWRIHGTKRDLSLITASEKYWDYALHGINFAIWLASSTSFKVTKNWGPTADPDVLWGYTCSPTANQLSQSYPGIVRFFVQCEIQVFAIA</sequence>
<feature type="compositionally biased region" description="Polar residues" evidence="1">
    <location>
        <begin position="59"/>
        <end position="76"/>
    </location>
</feature>
<keyword evidence="2" id="KW-0812">Transmembrane</keyword>
<gene>
    <name evidence="4" type="ORF">L207DRAFT_531453</name>
    <name evidence="3" type="ORF">L207DRAFT_538792</name>
</gene>
<feature type="transmembrane region" description="Helical" evidence="2">
    <location>
        <begin position="144"/>
        <end position="167"/>
    </location>
</feature>
<keyword evidence="2" id="KW-1133">Transmembrane helix</keyword>